<keyword evidence="2" id="KW-1185">Reference proteome</keyword>
<comment type="caution">
    <text evidence="1">The sequence shown here is derived from an EMBL/GenBank/DDBJ whole genome shotgun (WGS) entry which is preliminary data.</text>
</comment>
<sequence>MVKSIIKRPCCEAKNSKGRKIIWQECPEKNKIIFYLDDDLDFYDVSNEPRIVLGDGYYVKQFKKFDYVDINLDIVLDYSYEYAITAREALIRPASSSVSRRSSTRNEMLRASSVDPTALAITREGMNRVDRNQQNEFEYKMEDNSGSKHHGDFSSDPDHFGFRCLGCRDVNTNIHKGYNDNKCRIAGCSQKSYYECMDLCLSHSKPCQGTYMGKKCNFALGSDEGDFCERCKNQTETYQQRKDRLETKSTQEFEKFRQAYEKAQNY</sequence>
<organism evidence="1 2">
    <name type="scientific">Scutellospora calospora</name>
    <dbReference type="NCBI Taxonomy" id="85575"/>
    <lineage>
        <taxon>Eukaryota</taxon>
        <taxon>Fungi</taxon>
        <taxon>Fungi incertae sedis</taxon>
        <taxon>Mucoromycota</taxon>
        <taxon>Glomeromycotina</taxon>
        <taxon>Glomeromycetes</taxon>
        <taxon>Diversisporales</taxon>
        <taxon>Gigasporaceae</taxon>
        <taxon>Scutellospora</taxon>
    </lineage>
</organism>
<dbReference type="EMBL" id="CAJVPM010001720">
    <property type="protein sequence ID" value="CAG8472213.1"/>
    <property type="molecule type" value="Genomic_DNA"/>
</dbReference>
<dbReference type="Proteomes" id="UP000789860">
    <property type="component" value="Unassembled WGS sequence"/>
</dbReference>
<proteinExistence type="predicted"/>
<reference evidence="1" key="1">
    <citation type="submission" date="2021-06" db="EMBL/GenBank/DDBJ databases">
        <authorList>
            <person name="Kallberg Y."/>
            <person name="Tangrot J."/>
            <person name="Rosling A."/>
        </authorList>
    </citation>
    <scope>NUCLEOTIDE SEQUENCE</scope>
    <source>
        <strain evidence="1">AU212A</strain>
    </source>
</reference>
<evidence type="ECO:0000313" key="2">
    <source>
        <dbReference type="Proteomes" id="UP000789860"/>
    </source>
</evidence>
<protein>
    <submittedName>
        <fullName evidence="1">2690_t:CDS:1</fullName>
    </submittedName>
</protein>
<name>A0ACA9KGL0_9GLOM</name>
<gene>
    <name evidence="1" type="ORF">SCALOS_LOCUS2074</name>
</gene>
<accession>A0ACA9KGL0</accession>
<evidence type="ECO:0000313" key="1">
    <source>
        <dbReference type="EMBL" id="CAG8472213.1"/>
    </source>
</evidence>